<keyword evidence="1" id="KW-0732">Signal</keyword>
<proteinExistence type="predicted"/>
<organism evidence="3 4">
    <name type="scientific">Pyronema omphalodes (strain CBS 100304)</name>
    <name type="common">Pyronema confluens</name>
    <dbReference type="NCBI Taxonomy" id="1076935"/>
    <lineage>
        <taxon>Eukaryota</taxon>
        <taxon>Fungi</taxon>
        <taxon>Dikarya</taxon>
        <taxon>Ascomycota</taxon>
        <taxon>Pezizomycotina</taxon>
        <taxon>Pezizomycetes</taxon>
        <taxon>Pezizales</taxon>
        <taxon>Pyronemataceae</taxon>
        <taxon>Pyronema</taxon>
    </lineage>
</organism>
<dbReference type="PANTHER" id="PTHR43662:SF7">
    <property type="entry name" value="DUF1996 DOMAIN-CONTAINING PROTEIN"/>
    <property type="match status" value="1"/>
</dbReference>
<protein>
    <recommendedName>
        <fullName evidence="2">DUF1996 domain-containing protein</fullName>
    </recommendedName>
</protein>
<name>U4L4M7_PYROM</name>
<dbReference type="eggNOG" id="ENOG502QW32">
    <property type="taxonomic scope" value="Eukaryota"/>
</dbReference>
<dbReference type="EMBL" id="HF935223">
    <property type="protein sequence ID" value="CCX04985.1"/>
    <property type="molecule type" value="Genomic_DNA"/>
</dbReference>
<gene>
    <name evidence="3" type="ORF">PCON_04199</name>
</gene>
<dbReference type="OrthoDB" id="74764at2759"/>
<dbReference type="InterPro" id="IPR018535">
    <property type="entry name" value="DUF1996"/>
</dbReference>
<evidence type="ECO:0000256" key="1">
    <source>
        <dbReference type="SAM" id="SignalP"/>
    </source>
</evidence>
<dbReference type="STRING" id="1076935.U4L4M7"/>
<reference evidence="3 4" key="1">
    <citation type="journal article" date="2013" name="PLoS Genet.">
        <title>The genome and development-dependent transcriptomes of Pyronema confluens: a window into fungal evolution.</title>
        <authorList>
            <person name="Traeger S."/>
            <person name="Altegoer F."/>
            <person name="Freitag M."/>
            <person name="Gabaldon T."/>
            <person name="Kempken F."/>
            <person name="Kumar A."/>
            <person name="Marcet-Houben M."/>
            <person name="Poggeler S."/>
            <person name="Stajich J.E."/>
            <person name="Nowrousian M."/>
        </authorList>
    </citation>
    <scope>NUCLEOTIDE SEQUENCE [LARGE SCALE GENOMIC DNA]</scope>
    <source>
        <strain evidence="4">CBS 100304</strain>
        <tissue evidence="3">Vegetative mycelium</tissue>
    </source>
</reference>
<dbReference type="Proteomes" id="UP000018144">
    <property type="component" value="Unassembled WGS sequence"/>
</dbReference>
<feature type="signal peptide" evidence="1">
    <location>
        <begin position="1"/>
        <end position="18"/>
    </location>
</feature>
<feature type="domain" description="DUF1996" evidence="2">
    <location>
        <begin position="34"/>
        <end position="275"/>
    </location>
</feature>
<keyword evidence="4" id="KW-1185">Reference proteome</keyword>
<evidence type="ECO:0000313" key="4">
    <source>
        <dbReference type="Proteomes" id="UP000018144"/>
    </source>
</evidence>
<accession>U4L4M7</accession>
<evidence type="ECO:0000313" key="3">
    <source>
        <dbReference type="EMBL" id="CCX04985.1"/>
    </source>
</evidence>
<evidence type="ECO:0000259" key="2">
    <source>
        <dbReference type="Pfam" id="PF09362"/>
    </source>
</evidence>
<feature type="chain" id="PRO_5004651656" description="DUF1996 domain-containing protein" evidence="1">
    <location>
        <begin position="19"/>
        <end position="506"/>
    </location>
</feature>
<dbReference type="AlphaFoldDB" id="U4L4M7"/>
<dbReference type="OMA" id="LYTENEM"/>
<dbReference type="PANTHER" id="PTHR43662">
    <property type="match status" value="1"/>
</dbReference>
<dbReference type="Pfam" id="PF09362">
    <property type="entry name" value="DUF1996"/>
    <property type="match status" value="1"/>
</dbReference>
<sequence length="506" mass="53864">MLSKSLFVISLLALEASAFWRLPCRQRLALERIDPIDTPGKVAHHVHTIHGGNGFSQAGTNDDLRASTCSSCSVKEDKSAYWTPNMYWEAPDGSLTALNQTGGMLVYYLQRGDNIQPFPPNLRIIAGDNRLRDFPWTDLEKSLWAPAGLSTNQPFLRQQAIGFNCLNYNQPAEAALGLNSIPQDRLCVDGLRAEVFFPSCWDGKNVDSDDHRSHMAYPDTMDNGKCPPTHPVRVPSLFFETIWNVNAVAGKGGRLVFSNGDATGYGYHGDFMNGWEQDVLERAINTCTDPSGIVEKCQEFTFYTEAEYSQCTKKPEIKEDVWGPMMQLPGCNVITSGPAYAAMGGCADDKKNDLSSAKPNLPAFNDLGKGLVGKLPEFADSAASNVASAAGSAIAKAKAAAPAAPAVPAVNSPAAAPAAAAAPIVAEAAAPAGDVSAPGPAKPVANDPYLVVVTVTSYVHAPTSTKTVQAQDAVVTVTGQTQTVTVTAGHADASKLANAHKRRHHL</sequence>